<dbReference type="InterPro" id="IPR003780">
    <property type="entry name" value="COX15/CtaA_fam"/>
</dbReference>
<feature type="transmembrane region" description="Helical" evidence="12">
    <location>
        <begin position="145"/>
        <end position="166"/>
    </location>
</feature>
<dbReference type="PANTHER" id="PTHR35457">
    <property type="entry name" value="HEME A SYNTHASE"/>
    <property type="match status" value="1"/>
</dbReference>
<evidence type="ECO:0000256" key="2">
    <source>
        <dbReference type="ARBA" id="ARBA00022475"/>
    </source>
</evidence>
<comment type="subcellular location">
    <subcellularLocation>
        <location evidence="1">Membrane</location>
        <topology evidence="1">Multi-pass membrane protein</topology>
    </subcellularLocation>
</comment>
<keyword evidence="14" id="KW-1185">Reference proteome</keyword>
<keyword evidence="5 12" id="KW-1133">Transmembrane helix</keyword>
<keyword evidence="7" id="KW-0408">Iron</keyword>
<evidence type="ECO:0000256" key="1">
    <source>
        <dbReference type="ARBA" id="ARBA00004141"/>
    </source>
</evidence>
<keyword evidence="3 12" id="KW-0812">Transmembrane</keyword>
<keyword evidence="6" id="KW-0560">Oxidoreductase</keyword>
<evidence type="ECO:0000313" key="14">
    <source>
        <dbReference type="Proteomes" id="UP001165367"/>
    </source>
</evidence>
<keyword evidence="2" id="KW-1003">Cell membrane</keyword>
<evidence type="ECO:0000256" key="10">
    <source>
        <dbReference type="ARBA" id="ARBA00023157"/>
    </source>
</evidence>
<evidence type="ECO:0000256" key="3">
    <source>
        <dbReference type="ARBA" id="ARBA00022692"/>
    </source>
</evidence>
<evidence type="ECO:0000256" key="6">
    <source>
        <dbReference type="ARBA" id="ARBA00023002"/>
    </source>
</evidence>
<sequence length="315" mass="35952">MVKNHQQYIRYTWFLLVMVFLVIIAGGVVRMTQSGMGCPDWPRCFGRWVPPTDASQLPPDFEKYLGKQDIDHTFNAYHTWIEYINRLLGALLGVFIFIHFIWSFVRFRKNHKAIVWLSFFLLITTGFQGWLGKKVVDHNLAVVKVTIHMLVALLIAAIPLIIIHLVKKRERSAAGGASRDGVSGNWLKYLTTGAVVVLLIQIVLGTQVREQIDEISKSLGYQEREVWISRLDQAFLIHRSFSWLVLAICIAIMWKARPYPALQKDSRLILLLVLATVGLGLIMMWAAIPAWAQPAHLLLASMLVLAVFNLRLRLK</sequence>
<evidence type="ECO:0000256" key="8">
    <source>
        <dbReference type="ARBA" id="ARBA00023133"/>
    </source>
</evidence>
<keyword evidence="4" id="KW-0479">Metal-binding</keyword>
<name>A0ABS9KLH1_9BACT</name>
<dbReference type="PANTHER" id="PTHR35457:SF1">
    <property type="entry name" value="HEME A SYNTHASE"/>
    <property type="match status" value="1"/>
</dbReference>
<reference evidence="13" key="1">
    <citation type="submission" date="2022-01" db="EMBL/GenBank/DDBJ databases">
        <authorList>
            <person name="Jo J.-H."/>
            <person name="Im W.-T."/>
        </authorList>
    </citation>
    <scope>NUCLEOTIDE SEQUENCE</scope>
    <source>
        <strain evidence="13">NA20</strain>
    </source>
</reference>
<comment type="caution">
    <text evidence="13">The sequence shown here is derived from an EMBL/GenBank/DDBJ whole genome shotgun (WGS) entry which is preliminary data.</text>
</comment>
<comment type="pathway">
    <text evidence="11">Porphyrin-containing compound metabolism.</text>
</comment>
<feature type="transmembrane region" description="Helical" evidence="12">
    <location>
        <begin position="268"/>
        <end position="288"/>
    </location>
</feature>
<evidence type="ECO:0000256" key="4">
    <source>
        <dbReference type="ARBA" id="ARBA00022723"/>
    </source>
</evidence>
<protein>
    <submittedName>
        <fullName evidence="13">COX15/CtaA family protein</fullName>
    </submittedName>
</protein>
<proteinExistence type="predicted"/>
<evidence type="ECO:0000256" key="5">
    <source>
        <dbReference type="ARBA" id="ARBA00022989"/>
    </source>
</evidence>
<feature type="transmembrane region" description="Helical" evidence="12">
    <location>
        <begin position="186"/>
        <end position="204"/>
    </location>
</feature>
<feature type="transmembrane region" description="Helical" evidence="12">
    <location>
        <begin position="83"/>
        <end position="102"/>
    </location>
</feature>
<dbReference type="InterPro" id="IPR050450">
    <property type="entry name" value="COX15/CtaA_HemeA_synthase"/>
</dbReference>
<evidence type="ECO:0000313" key="13">
    <source>
        <dbReference type="EMBL" id="MCG2613160.1"/>
    </source>
</evidence>
<evidence type="ECO:0000256" key="12">
    <source>
        <dbReference type="SAM" id="Phobius"/>
    </source>
</evidence>
<feature type="transmembrane region" description="Helical" evidence="12">
    <location>
        <begin position="236"/>
        <end position="256"/>
    </location>
</feature>
<dbReference type="Proteomes" id="UP001165367">
    <property type="component" value="Unassembled WGS sequence"/>
</dbReference>
<dbReference type="RefSeq" id="WP_237868385.1">
    <property type="nucleotide sequence ID" value="NZ_JAKLTR010000001.1"/>
</dbReference>
<gene>
    <name evidence="13" type="ORF">LZZ85_02675</name>
</gene>
<accession>A0ABS9KLH1</accession>
<keyword evidence="8" id="KW-0350">Heme biosynthesis</keyword>
<feature type="transmembrane region" description="Helical" evidence="12">
    <location>
        <begin position="294"/>
        <end position="312"/>
    </location>
</feature>
<keyword evidence="10" id="KW-1015">Disulfide bond</keyword>
<dbReference type="Pfam" id="PF02628">
    <property type="entry name" value="COX15-CtaA"/>
    <property type="match status" value="1"/>
</dbReference>
<keyword evidence="9 12" id="KW-0472">Membrane</keyword>
<organism evidence="13 14">
    <name type="scientific">Terrimonas ginsenosidimutans</name>
    <dbReference type="NCBI Taxonomy" id="2908004"/>
    <lineage>
        <taxon>Bacteria</taxon>
        <taxon>Pseudomonadati</taxon>
        <taxon>Bacteroidota</taxon>
        <taxon>Chitinophagia</taxon>
        <taxon>Chitinophagales</taxon>
        <taxon>Chitinophagaceae</taxon>
        <taxon>Terrimonas</taxon>
    </lineage>
</organism>
<evidence type="ECO:0000256" key="7">
    <source>
        <dbReference type="ARBA" id="ARBA00023004"/>
    </source>
</evidence>
<feature type="transmembrane region" description="Helical" evidence="12">
    <location>
        <begin position="114"/>
        <end position="133"/>
    </location>
</feature>
<evidence type="ECO:0000256" key="11">
    <source>
        <dbReference type="ARBA" id="ARBA00023444"/>
    </source>
</evidence>
<feature type="transmembrane region" description="Helical" evidence="12">
    <location>
        <begin position="12"/>
        <end position="32"/>
    </location>
</feature>
<dbReference type="EMBL" id="JAKLTR010000001">
    <property type="protein sequence ID" value="MCG2613160.1"/>
    <property type="molecule type" value="Genomic_DNA"/>
</dbReference>
<evidence type="ECO:0000256" key="9">
    <source>
        <dbReference type="ARBA" id="ARBA00023136"/>
    </source>
</evidence>